<dbReference type="EMBL" id="BGZK01000793">
    <property type="protein sequence ID" value="GBP60686.1"/>
    <property type="molecule type" value="Genomic_DNA"/>
</dbReference>
<reference evidence="1 2" key="1">
    <citation type="journal article" date="2019" name="Commun. Biol.">
        <title>The bagworm genome reveals a unique fibroin gene that provides high tensile strength.</title>
        <authorList>
            <person name="Kono N."/>
            <person name="Nakamura H."/>
            <person name="Ohtoshi R."/>
            <person name="Tomita M."/>
            <person name="Numata K."/>
            <person name="Arakawa K."/>
        </authorList>
    </citation>
    <scope>NUCLEOTIDE SEQUENCE [LARGE SCALE GENOMIC DNA]</scope>
</reference>
<proteinExistence type="predicted"/>
<comment type="caution">
    <text evidence="1">The sequence shown here is derived from an EMBL/GenBank/DDBJ whole genome shotgun (WGS) entry which is preliminary data.</text>
</comment>
<organism evidence="1 2">
    <name type="scientific">Eumeta variegata</name>
    <name type="common">Bagworm moth</name>
    <name type="synonym">Eumeta japonica</name>
    <dbReference type="NCBI Taxonomy" id="151549"/>
    <lineage>
        <taxon>Eukaryota</taxon>
        <taxon>Metazoa</taxon>
        <taxon>Ecdysozoa</taxon>
        <taxon>Arthropoda</taxon>
        <taxon>Hexapoda</taxon>
        <taxon>Insecta</taxon>
        <taxon>Pterygota</taxon>
        <taxon>Neoptera</taxon>
        <taxon>Endopterygota</taxon>
        <taxon>Lepidoptera</taxon>
        <taxon>Glossata</taxon>
        <taxon>Ditrysia</taxon>
        <taxon>Tineoidea</taxon>
        <taxon>Psychidae</taxon>
        <taxon>Oiketicinae</taxon>
        <taxon>Eumeta</taxon>
    </lineage>
</organism>
<dbReference type="OrthoDB" id="5957327at2759"/>
<dbReference type="InterPro" id="IPR027417">
    <property type="entry name" value="P-loop_NTPase"/>
</dbReference>
<name>A0A4C1XA81_EUMVA</name>
<accession>A0A4C1XA81</accession>
<keyword evidence="2" id="KW-1185">Reference proteome</keyword>
<dbReference type="Proteomes" id="UP000299102">
    <property type="component" value="Unassembled WGS sequence"/>
</dbReference>
<dbReference type="AlphaFoldDB" id="A0A4C1XA81"/>
<protein>
    <submittedName>
        <fullName evidence="1">Uncharacterized protein</fullName>
    </submittedName>
</protein>
<gene>
    <name evidence="1" type="ORF">EVAR_55756_1</name>
</gene>
<dbReference type="Gene3D" id="3.40.50.300">
    <property type="entry name" value="P-loop containing nucleotide triphosphate hydrolases"/>
    <property type="match status" value="1"/>
</dbReference>
<sequence length="70" mass="7560">MSTRPGLSGEQVVGALGDAWAHRCNKRILLSRPEGALITGERIAAVLKSCDSPQNVAQFQITKEGIRDIQ</sequence>
<evidence type="ECO:0000313" key="2">
    <source>
        <dbReference type="Proteomes" id="UP000299102"/>
    </source>
</evidence>
<evidence type="ECO:0000313" key="1">
    <source>
        <dbReference type="EMBL" id="GBP60686.1"/>
    </source>
</evidence>